<evidence type="ECO:0008006" key="3">
    <source>
        <dbReference type="Google" id="ProtNLM"/>
    </source>
</evidence>
<dbReference type="Pfam" id="PF04237">
    <property type="entry name" value="YjbR"/>
    <property type="match status" value="1"/>
</dbReference>
<dbReference type="EMBL" id="CP028103">
    <property type="protein sequence ID" value="AVQ31153.1"/>
    <property type="molecule type" value="Genomic_DNA"/>
</dbReference>
<dbReference type="InterPro" id="IPR038056">
    <property type="entry name" value="YjbR-like_sf"/>
</dbReference>
<keyword evidence="2" id="KW-1185">Reference proteome</keyword>
<sequence>MLYQGKIFKNQKFIINHLLAYGFIQKDDQYIYSVNLMKNSFTLNISIKIPNEIKIKIIDLETNEEYIPAYIQNINGGFVGKIQKECESVLTDIAEKCTIKEIFKSDYAKKIIKYISEKYKTEPEYLWDKTPNNAVFREKSSGKWYVALLEVEKNKIGIKEEGKIEIIDLKATPDKISSIVDNINYLPGYHMNKKHWLTIKLDGLVPIKTIYSLIDESFNIIKKKR</sequence>
<dbReference type="InterPro" id="IPR058532">
    <property type="entry name" value="YjbR/MT2646/Rv2570-like"/>
</dbReference>
<dbReference type="Gene3D" id="3.90.1150.30">
    <property type="match status" value="1"/>
</dbReference>
<dbReference type="Proteomes" id="UP000241238">
    <property type="component" value="Chromosome"/>
</dbReference>
<gene>
    <name evidence="1" type="ORF">C4N18_07975</name>
</gene>
<dbReference type="InterPro" id="IPR007351">
    <property type="entry name" value="YjbR"/>
</dbReference>
<evidence type="ECO:0000313" key="1">
    <source>
        <dbReference type="EMBL" id="AVQ31153.1"/>
    </source>
</evidence>
<dbReference type="RefSeq" id="WP_005946898.1">
    <property type="nucleotide sequence ID" value="NZ_CP028103.1"/>
</dbReference>
<name>A0ABN5JGM7_FUSVA</name>
<evidence type="ECO:0000313" key="2">
    <source>
        <dbReference type="Proteomes" id="UP000241238"/>
    </source>
</evidence>
<dbReference type="SUPFAM" id="SSF142906">
    <property type="entry name" value="YjbR-like"/>
    <property type="match status" value="1"/>
</dbReference>
<dbReference type="PANTHER" id="PTHR35145:SF1">
    <property type="entry name" value="CYTOPLASMIC PROTEIN"/>
    <property type="match status" value="1"/>
</dbReference>
<proteinExistence type="predicted"/>
<protein>
    <recommendedName>
        <fullName evidence="3">MmcQ/YjbR family DNA-binding protein</fullName>
    </recommendedName>
</protein>
<reference evidence="2" key="1">
    <citation type="journal article" date="2018" name="MSphere">
        <title>Fusobacterium Genomics Using MinION and Illumina Sequencing Enables Genome Completion and Correction.</title>
        <authorList>
            <person name="Todd S.M."/>
            <person name="Settlage R.E."/>
            <person name="Lahmers K.K."/>
            <person name="Slade D.J."/>
        </authorList>
    </citation>
    <scope>NUCLEOTIDE SEQUENCE [LARGE SCALE GENOMIC DNA]</scope>
    <source>
        <strain evidence="2">ATCC 27725</strain>
    </source>
</reference>
<dbReference type="PANTHER" id="PTHR35145">
    <property type="entry name" value="CYTOPLASMIC PROTEIN-RELATED"/>
    <property type="match status" value="1"/>
</dbReference>
<dbReference type="GeneID" id="77467927"/>
<accession>A0ABN5JGM7</accession>
<organism evidence="1 2">
    <name type="scientific">Fusobacterium varium ATCC 27725</name>
    <dbReference type="NCBI Taxonomy" id="469618"/>
    <lineage>
        <taxon>Bacteria</taxon>
        <taxon>Fusobacteriati</taxon>
        <taxon>Fusobacteriota</taxon>
        <taxon>Fusobacteriia</taxon>
        <taxon>Fusobacteriales</taxon>
        <taxon>Fusobacteriaceae</taxon>
        <taxon>Fusobacterium</taxon>
    </lineage>
</organism>